<feature type="region of interest" description="Disordered" evidence="14">
    <location>
        <begin position="342"/>
        <end position="413"/>
    </location>
</feature>
<protein>
    <recommendedName>
        <fullName evidence="13">Crossover junction endonuclease MUS81</fullName>
        <ecNumber evidence="13">3.1.22.-</ecNumber>
    </recommendedName>
</protein>
<dbReference type="InterPro" id="IPR042530">
    <property type="entry name" value="EME1/EME2_C"/>
</dbReference>
<evidence type="ECO:0000256" key="3">
    <source>
        <dbReference type="ARBA" id="ARBA00010015"/>
    </source>
</evidence>
<evidence type="ECO:0000256" key="9">
    <source>
        <dbReference type="ARBA" id="ARBA00022842"/>
    </source>
</evidence>
<dbReference type="InterPro" id="IPR006166">
    <property type="entry name" value="ERCC4_domain"/>
</dbReference>
<dbReference type="GO" id="GO:0006308">
    <property type="term" value="P:DNA catabolic process"/>
    <property type="evidence" value="ECO:0007669"/>
    <property type="project" value="UniProtKB-UniRule"/>
</dbReference>
<dbReference type="InterPro" id="IPR047417">
    <property type="entry name" value="WHD_MUS81"/>
</dbReference>
<evidence type="ECO:0000256" key="11">
    <source>
        <dbReference type="ARBA" id="ARBA00023204"/>
    </source>
</evidence>
<evidence type="ECO:0000256" key="8">
    <source>
        <dbReference type="ARBA" id="ARBA00022801"/>
    </source>
</evidence>
<evidence type="ECO:0000259" key="15">
    <source>
        <dbReference type="SMART" id="SM00891"/>
    </source>
</evidence>
<comment type="subcellular location">
    <subcellularLocation>
        <location evidence="2 13">Nucleus</location>
    </subcellularLocation>
</comment>
<dbReference type="InterPro" id="IPR011335">
    <property type="entry name" value="Restrct_endonuc-II-like"/>
</dbReference>
<dbReference type="GO" id="GO:0003677">
    <property type="term" value="F:DNA binding"/>
    <property type="evidence" value="ECO:0007669"/>
    <property type="project" value="UniProtKB-UniRule"/>
</dbReference>
<dbReference type="FunFam" id="1.10.150.670:FF:000001">
    <property type="entry name" value="Crossover junction endonuclease MUS81"/>
    <property type="match status" value="1"/>
</dbReference>
<sequence length="713" mass="79372">MPLSTGKSCSILDSFGDKICKMLDKKLEDYIAENGPIIRNPITGVLTKENVSGSTSIDISDSDSESVPSLPISPGVQHRSPVRKKRKTPKRSPGEYVPVYRSGPYALILTLYRNHIKDNSRGFMHKEELTEAAQQLADKSFSRPDPGSYYTAWSSMSTLINKGFVSKERQPARYTITEKGCELAHRLETVDKRQGVSSPKNSPSGSDTAGYHCWTVSSPVSPCLPRMEDSDVTSNKTAEVSADKREVSAGSKIGQERPPKCTPASRHEFLFWYIDDRGRKVSMKDSAAVLIDDDIGVGFLVKCNRAALEESGRKYREERSKLCSDGDVYVYLANENAEDTCTMMSPNTDQLSSSIGKGSLPISRTTVTSHPSSSNATSQSASSSGVASRRVRSLLHPRKESSQRSEVTDPPDPLFILQPGEFEVVLCVDNCETAGGGARSQKQLLLPELMRNGVNMDVRKLQVGDFLWVAREKLAPRVGQLKMPERREVVLDFVVERKRMDDLCSSMQDGRFREQKFRLKNCGLRKPIYLVEEHGSSDHLSIPQSTLFQATVNTQISDGFFVKNTKDIKESVAYLTIMTRYLQSIYSPKTLIAYEKDGLDRIRQPFCLAEATHQLMTFKEFNEKSVKNKESSINETFAKQLLQISGLSAEKALAITTIYKTPACLFDAYNICALPADKEKLLAKVKYGKLERNLGPVLSKQVHQLYCSPGPLM</sequence>
<keyword evidence="9 13" id="KW-0460">Magnesium</keyword>
<feature type="compositionally biased region" description="Low complexity" evidence="14">
    <location>
        <begin position="367"/>
        <end position="388"/>
    </location>
</feature>
<dbReference type="GO" id="GO:0008821">
    <property type="term" value="F:crossover junction DNA endonuclease activity"/>
    <property type="evidence" value="ECO:0007669"/>
    <property type="project" value="UniProtKB-UniRule"/>
</dbReference>
<keyword evidence="10 13" id="KW-0233">DNA recombination</keyword>
<feature type="compositionally biased region" description="Basic and acidic residues" evidence="14">
    <location>
        <begin position="397"/>
        <end position="407"/>
    </location>
</feature>
<dbReference type="GO" id="GO:0000727">
    <property type="term" value="P:double-strand break repair via break-induced replication"/>
    <property type="evidence" value="ECO:0007669"/>
    <property type="project" value="UniProtKB-UniRule"/>
</dbReference>
<accession>A0A2G8KW43</accession>
<feature type="compositionally biased region" description="Polar residues" evidence="14">
    <location>
        <begin position="342"/>
        <end position="366"/>
    </location>
</feature>
<evidence type="ECO:0000256" key="2">
    <source>
        <dbReference type="ARBA" id="ARBA00004123"/>
    </source>
</evidence>
<proteinExistence type="inferred from homology"/>
<evidence type="ECO:0000313" key="17">
    <source>
        <dbReference type="Proteomes" id="UP000230750"/>
    </source>
</evidence>
<dbReference type="Gene3D" id="3.40.50.10130">
    <property type="match status" value="1"/>
</dbReference>
<dbReference type="PANTHER" id="PTHR13451:SF0">
    <property type="entry name" value="CROSSOVER JUNCTION ENDONUCLEASE MUS81"/>
    <property type="match status" value="1"/>
</dbReference>
<dbReference type="STRING" id="307972.A0A2G8KW43"/>
<dbReference type="EC" id="3.1.22.-" evidence="13"/>
<comment type="function">
    <text evidence="13">Interacts with EME1 to form a DNA structure-specific endonuclease with substrate preference for branched DNA structures with a 5'-end at the branch nick. Typical substrates include 3'-flap structures, D-loops, replication forks and nicked Holliday junctions. May be required in mitosis for the processing of stalled or collapsed replication fork intermediates. May be required in meiosis for the repair of meiosis-specific double strand breaks subsequent to single-end invasion (SEI).</text>
</comment>
<evidence type="ECO:0000256" key="10">
    <source>
        <dbReference type="ARBA" id="ARBA00023172"/>
    </source>
</evidence>
<dbReference type="SUPFAM" id="SSF52980">
    <property type="entry name" value="Restriction endonuclease-like"/>
    <property type="match status" value="1"/>
</dbReference>
<dbReference type="GO" id="GO:0005634">
    <property type="term" value="C:nucleus"/>
    <property type="evidence" value="ECO:0007669"/>
    <property type="project" value="UniProtKB-SubCell"/>
</dbReference>
<feature type="compositionally biased region" description="Basic residues" evidence="14">
    <location>
        <begin position="80"/>
        <end position="90"/>
    </location>
</feature>
<dbReference type="GO" id="GO:0046872">
    <property type="term" value="F:metal ion binding"/>
    <property type="evidence" value="ECO:0007669"/>
    <property type="project" value="UniProtKB-UniRule"/>
</dbReference>
<dbReference type="Proteomes" id="UP000230750">
    <property type="component" value="Unassembled WGS sequence"/>
</dbReference>
<comment type="caution">
    <text evidence="16">The sequence shown here is derived from an EMBL/GenBank/DDBJ whole genome shotgun (WGS) entry which is preliminary data.</text>
</comment>
<feature type="compositionally biased region" description="Low complexity" evidence="14">
    <location>
        <begin position="53"/>
        <end position="69"/>
    </location>
</feature>
<evidence type="ECO:0000256" key="7">
    <source>
        <dbReference type="ARBA" id="ARBA00022763"/>
    </source>
</evidence>
<evidence type="ECO:0000256" key="1">
    <source>
        <dbReference type="ARBA" id="ARBA00001946"/>
    </source>
</evidence>
<reference evidence="16 17" key="1">
    <citation type="journal article" date="2017" name="PLoS Biol.">
        <title>The sea cucumber genome provides insights into morphological evolution and visceral regeneration.</title>
        <authorList>
            <person name="Zhang X."/>
            <person name="Sun L."/>
            <person name="Yuan J."/>
            <person name="Sun Y."/>
            <person name="Gao Y."/>
            <person name="Zhang L."/>
            <person name="Li S."/>
            <person name="Dai H."/>
            <person name="Hamel J.F."/>
            <person name="Liu C."/>
            <person name="Yu Y."/>
            <person name="Liu S."/>
            <person name="Lin W."/>
            <person name="Guo K."/>
            <person name="Jin S."/>
            <person name="Xu P."/>
            <person name="Storey K.B."/>
            <person name="Huan P."/>
            <person name="Zhang T."/>
            <person name="Zhou Y."/>
            <person name="Zhang J."/>
            <person name="Lin C."/>
            <person name="Li X."/>
            <person name="Xing L."/>
            <person name="Huo D."/>
            <person name="Sun M."/>
            <person name="Wang L."/>
            <person name="Mercier A."/>
            <person name="Li F."/>
            <person name="Yang H."/>
            <person name="Xiang J."/>
        </authorList>
    </citation>
    <scope>NUCLEOTIDE SEQUENCE [LARGE SCALE GENOMIC DNA]</scope>
    <source>
        <strain evidence="16">Shaxun</strain>
        <tissue evidence="16">Muscle</tissue>
    </source>
</reference>
<comment type="subunit">
    <text evidence="13">Interacts with EME1.</text>
</comment>
<dbReference type="Gene3D" id="1.10.150.670">
    <property type="entry name" value="Crossover junction endonuclease EME1, DNA-binding domain"/>
    <property type="match status" value="1"/>
</dbReference>
<dbReference type="OrthoDB" id="5963188at2759"/>
<evidence type="ECO:0000256" key="4">
    <source>
        <dbReference type="ARBA" id="ARBA00022722"/>
    </source>
</evidence>
<name>A0A2G8KW43_STIJA</name>
<evidence type="ECO:0000256" key="14">
    <source>
        <dbReference type="SAM" id="MobiDB-lite"/>
    </source>
</evidence>
<evidence type="ECO:0000313" key="16">
    <source>
        <dbReference type="EMBL" id="PIK52130.1"/>
    </source>
</evidence>
<dbReference type="PANTHER" id="PTHR13451">
    <property type="entry name" value="CLASS II CROSSOVER JUNCTION ENDONUCLEASE MUS81"/>
    <property type="match status" value="1"/>
</dbReference>
<feature type="domain" description="ERCC4" evidence="15">
    <location>
        <begin position="425"/>
        <end position="535"/>
    </location>
</feature>
<keyword evidence="7 13" id="KW-0227">DNA damage</keyword>
<keyword evidence="17" id="KW-1185">Reference proteome</keyword>
<evidence type="ECO:0000256" key="5">
    <source>
        <dbReference type="ARBA" id="ARBA00022723"/>
    </source>
</evidence>
<dbReference type="SMART" id="SM00891">
    <property type="entry name" value="ERCC4"/>
    <property type="match status" value="1"/>
</dbReference>
<organism evidence="16 17">
    <name type="scientific">Stichopus japonicus</name>
    <name type="common">Sea cucumber</name>
    <dbReference type="NCBI Taxonomy" id="307972"/>
    <lineage>
        <taxon>Eukaryota</taxon>
        <taxon>Metazoa</taxon>
        <taxon>Echinodermata</taxon>
        <taxon>Eleutherozoa</taxon>
        <taxon>Echinozoa</taxon>
        <taxon>Holothuroidea</taxon>
        <taxon>Aspidochirotacea</taxon>
        <taxon>Aspidochirotida</taxon>
        <taxon>Stichopodidae</taxon>
        <taxon>Apostichopus</taxon>
    </lineage>
</organism>
<dbReference type="CDD" id="cd20074">
    <property type="entry name" value="XPF_nuclease_Mus81"/>
    <property type="match status" value="1"/>
</dbReference>
<dbReference type="Pfam" id="PF21292">
    <property type="entry name" value="EME1-MUS81_C"/>
    <property type="match status" value="1"/>
</dbReference>
<dbReference type="Pfam" id="PF21136">
    <property type="entry name" value="WHD_MUS81"/>
    <property type="match status" value="1"/>
</dbReference>
<dbReference type="GO" id="GO:0048476">
    <property type="term" value="C:Holliday junction resolvase complex"/>
    <property type="evidence" value="ECO:0007669"/>
    <property type="project" value="UniProtKB-UniRule"/>
</dbReference>
<keyword evidence="5 13" id="KW-0479">Metal-binding</keyword>
<dbReference type="GO" id="GO:0031573">
    <property type="term" value="P:mitotic intra-S DNA damage checkpoint signaling"/>
    <property type="evidence" value="ECO:0007669"/>
    <property type="project" value="TreeGrafter"/>
</dbReference>
<dbReference type="InterPro" id="IPR036388">
    <property type="entry name" value="WH-like_DNA-bd_sf"/>
</dbReference>
<keyword evidence="4 13" id="KW-0540">Nuclease</keyword>
<dbReference type="EMBL" id="MRZV01000342">
    <property type="protein sequence ID" value="PIK52130.1"/>
    <property type="molecule type" value="Genomic_DNA"/>
</dbReference>
<dbReference type="Pfam" id="PF02732">
    <property type="entry name" value="ERCC4"/>
    <property type="match status" value="1"/>
</dbReference>
<dbReference type="GO" id="GO:0000712">
    <property type="term" value="P:resolution of meiotic recombination intermediates"/>
    <property type="evidence" value="ECO:0007669"/>
    <property type="project" value="TreeGrafter"/>
</dbReference>
<dbReference type="Gene3D" id="1.10.150.110">
    <property type="entry name" value="DNA polymerase beta, N-terminal domain-like"/>
    <property type="match status" value="1"/>
</dbReference>
<keyword evidence="12 13" id="KW-0539">Nucleus</keyword>
<keyword evidence="8 13" id="KW-0378">Hydrolase</keyword>
<feature type="region of interest" description="Disordered" evidence="14">
    <location>
        <begin position="225"/>
        <end position="262"/>
    </location>
</feature>
<dbReference type="InterPro" id="IPR027421">
    <property type="entry name" value="DNA_pol_lamdba_lyase_dom_sf"/>
</dbReference>
<keyword evidence="6 13" id="KW-0255">Endonuclease</keyword>
<evidence type="ECO:0000256" key="12">
    <source>
        <dbReference type="ARBA" id="ARBA00023242"/>
    </source>
</evidence>
<comment type="similarity">
    <text evidence="3 13">Belongs to the XPF family.</text>
</comment>
<evidence type="ECO:0000256" key="6">
    <source>
        <dbReference type="ARBA" id="ARBA00022759"/>
    </source>
</evidence>
<dbReference type="Gene3D" id="1.10.10.10">
    <property type="entry name" value="Winged helix-like DNA-binding domain superfamily/Winged helix DNA-binding domain"/>
    <property type="match status" value="1"/>
</dbReference>
<dbReference type="FunFam" id="1.10.10.10:FF:000307">
    <property type="entry name" value="Crossover junction endonuclease MUS81"/>
    <property type="match status" value="1"/>
</dbReference>
<feature type="region of interest" description="Disordered" evidence="14">
    <location>
        <begin position="53"/>
        <end position="96"/>
    </location>
</feature>
<comment type="cofactor">
    <cofactor evidence="1 13">
        <name>Mg(2+)</name>
        <dbReference type="ChEBI" id="CHEBI:18420"/>
    </cofactor>
</comment>
<evidence type="ECO:0000256" key="13">
    <source>
        <dbReference type="RuleBase" id="RU369042"/>
    </source>
</evidence>
<dbReference type="GO" id="GO:0048257">
    <property type="term" value="F:3'-flap endonuclease activity"/>
    <property type="evidence" value="ECO:0007669"/>
    <property type="project" value="TreeGrafter"/>
</dbReference>
<dbReference type="FunFam" id="3.40.50.10130:FF:000003">
    <property type="entry name" value="Crossover junction endonuclease MUS81"/>
    <property type="match status" value="1"/>
</dbReference>
<dbReference type="InterPro" id="IPR047416">
    <property type="entry name" value="XPF_nuclease_Mus81"/>
</dbReference>
<dbReference type="AlphaFoldDB" id="A0A2G8KW43"/>
<dbReference type="InterPro" id="IPR033309">
    <property type="entry name" value="Mus81"/>
</dbReference>
<dbReference type="CDD" id="cd21036">
    <property type="entry name" value="WH_MUS81"/>
    <property type="match status" value="1"/>
</dbReference>
<gene>
    <name evidence="16" type="ORF">BSL78_10977</name>
</gene>
<keyword evidence="11 13" id="KW-0234">DNA repair</keyword>